<keyword evidence="3 4" id="KW-0648">Protein biosynthesis</keyword>
<dbReference type="InterPro" id="IPR019010">
    <property type="entry name" value="eIF3e_N"/>
</dbReference>
<reference evidence="8" key="1">
    <citation type="submission" date="2021-01" db="EMBL/GenBank/DDBJ databases">
        <authorList>
            <person name="Kaushik A."/>
        </authorList>
    </citation>
    <scope>NUCLEOTIDE SEQUENCE</scope>
    <source>
        <strain evidence="8">AG1-1B</strain>
    </source>
</reference>
<evidence type="ECO:0000256" key="5">
    <source>
        <dbReference type="PIRNR" id="PIRNR016255"/>
    </source>
</evidence>
<comment type="similarity">
    <text evidence="4 5">Belongs to the eIF-3 subunit E family.</text>
</comment>
<dbReference type="GO" id="GO:0071540">
    <property type="term" value="C:eukaryotic translation initiation factor 3 complex, eIF3e"/>
    <property type="evidence" value="ECO:0007669"/>
    <property type="project" value="UniProtKB-UniRule"/>
</dbReference>
<dbReference type="InterPro" id="IPR016650">
    <property type="entry name" value="eIF3e"/>
</dbReference>
<comment type="function">
    <text evidence="4">Component of the eukaryotic translation initiation factor 3 (eIF-3) complex, which is involved in protein synthesis of a specialized repertoire of mRNAs and, together with other initiation factors, stimulates binding of mRNA and methionyl-tRNAi to the 40S ribosome. The eIF-3 complex specifically targets and initiates translation of a subset of mRNAs involved in cell proliferation.</text>
</comment>
<keyword evidence="2 4" id="KW-0396">Initiation factor</keyword>
<evidence type="ECO:0000256" key="4">
    <source>
        <dbReference type="HAMAP-Rule" id="MF_03004"/>
    </source>
</evidence>
<dbReference type="GO" id="GO:0003743">
    <property type="term" value="F:translation initiation factor activity"/>
    <property type="evidence" value="ECO:0007669"/>
    <property type="project" value="UniProtKB-UniRule"/>
</dbReference>
<feature type="domain" description="PCI" evidence="7">
    <location>
        <begin position="258"/>
        <end position="430"/>
    </location>
</feature>
<evidence type="ECO:0000256" key="3">
    <source>
        <dbReference type="ARBA" id="ARBA00022917"/>
    </source>
</evidence>
<dbReference type="HAMAP" id="MF_03004">
    <property type="entry name" value="eIF3e"/>
    <property type="match status" value="1"/>
</dbReference>
<dbReference type="GO" id="GO:0016282">
    <property type="term" value="C:eukaryotic 43S preinitiation complex"/>
    <property type="evidence" value="ECO:0007669"/>
    <property type="project" value="UniProtKB-UniRule"/>
</dbReference>
<dbReference type="PIRSF" id="PIRSF016255">
    <property type="entry name" value="eIF3e_su6"/>
    <property type="match status" value="1"/>
</dbReference>
<comment type="subunit">
    <text evidence="4 5">Component of the eukaryotic translation initiation factor 3 (eIF-3) complex.</text>
</comment>
<evidence type="ECO:0000313" key="8">
    <source>
        <dbReference type="EMBL" id="CAE6409941.1"/>
    </source>
</evidence>
<evidence type="ECO:0000256" key="1">
    <source>
        <dbReference type="ARBA" id="ARBA00022490"/>
    </source>
</evidence>
<feature type="region of interest" description="Disordered" evidence="6">
    <location>
        <begin position="456"/>
        <end position="492"/>
    </location>
</feature>
<protein>
    <recommendedName>
        <fullName evidence="4 5">Eukaryotic translation initiation factor 3 subunit E</fullName>
        <shortName evidence="4">eIF3e</shortName>
    </recommendedName>
</protein>
<dbReference type="GO" id="GO:0033290">
    <property type="term" value="C:eukaryotic 48S preinitiation complex"/>
    <property type="evidence" value="ECO:0007669"/>
    <property type="project" value="UniProtKB-UniRule"/>
</dbReference>
<comment type="caution">
    <text evidence="8">The sequence shown here is derived from an EMBL/GenBank/DDBJ whole genome shotgun (WGS) entry which is preliminary data.</text>
</comment>
<evidence type="ECO:0000313" key="9">
    <source>
        <dbReference type="Proteomes" id="UP000663826"/>
    </source>
</evidence>
<keyword evidence="1 4" id="KW-0963">Cytoplasm</keyword>
<dbReference type="SMART" id="SM01186">
    <property type="entry name" value="eIF3_N"/>
    <property type="match status" value="1"/>
</dbReference>
<dbReference type="Pfam" id="PF21357">
    <property type="entry name" value="EIF3E_C"/>
    <property type="match status" value="1"/>
</dbReference>
<dbReference type="PROSITE" id="PS50250">
    <property type="entry name" value="PCI"/>
    <property type="match status" value="1"/>
</dbReference>
<evidence type="ECO:0000256" key="6">
    <source>
        <dbReference type="SAM" id="MobiDB-lite"/>
    </source>
</evidence>
<dbReference type="Pfam" id="PF09440">
    <property type="entry name" value="eIF3_N"/>
    <property type="match status" value="2"/>
</dbReference>
<proteinExistence type="inferred from homology"/>
<dbReference type="SUPFAM" id="SSF46785">
    <property type="entry name" value="Winged helix' DNA-binding domain"/>
    <property type="match status" value="1"/>
</dbReference>
<dbReference type="PANTHER" id="PTHR10317">
    <property type="entry name" value="EUKARYOTIC TRANSLATION INITIATION FACTOR 3 SUBUNIT E"/>
    <property type="match status" value="1"/>
</dbReference>
<dbReference type="InterPro" id="IPR036390">
    <property type="entry name" value="WH_DNA-bd_sf"/>
</dbReference>
<feature type="compositionally biased region" description="Basic and acidic residues" evidence="6">
    <location>
        <begin position="481"/>
        <end position="492"/>
    </location>
</feature>
<gene>
    <name evidence="4" type="primary">INT6</name>
    <name evidence="8" type="ORF">RDB_LOCUS37482</name>
</gene>
<dbReference type="InterPro" id="IPR000717">
    <property type="entry name" value="PCI_dom"/>
</dbReference>
<dbReference type="Proteomes" id="UP000663826">
    <property type="component" value="Unassembled WGS sequence"/>
</dbReference>
<dbReference type="AlphaFoldDB" id="A0A8H3A5K7"/>
<evidence type="ECO:0000259" key="7">
    <source>
        <dbReference type="PROSITE" id="PS50250"/>
    </source>
</evidence>
<dbReference type="CDD" id="cd21378">
    <property type="entry name" value="eIF3E"/>
    <property type="match status" value="1"/>
</dbReference>
<dbReference type="Pfam" id="PF01399">
    <property type="entry name" value="PCI"/>
    <property type="match status" value="1"/>
</dbReference>
<sequence>MSTASYDLTQKLIPFLDRHLILPLLAHLSEAELFPAEHIARAQYELVKETNMLDYAASLFESAYPDEEVPGGEFGVGCLQDNDGNTSMFFPDNGMALAPQIFAAKREKAVSESERLQQEAQIVLDVIEKPEVAQALRQDKMQNLQYLKDNYKLTLEQISALYNFGQFQYTTGNYSGASDYLYHFRILSTNPDLLLSAHWGKLASDILTGAWDRALEELSSLRETLDSRSGPAQSLTSTSSAPLTARAWLLHWSLFVCINKNVPSGPQTFLEMALAPAYLNTIQVSCPWLLRYVSAAAVLVGRHRDDVVRVVQMESYQYSDPVTRFLTALYVDFDFEGAREALGAAGDVLEGDFFLGAYAPEFVDAARCLISEAYCRVHHTINIEQLSDRLNMSRDEGEKWIVNLIRDTKMGTDAKIDLKKNEIHIARAHVPVYQTIIEKTRGLAFRTQVLGVAMGKRAAGEEVETSNAGKRGDKRRVGGGARREREEKTEAA</sequence>
<evidence type="ECO:0000256" key="2">
    <source>
        <dbReference type="ARBA" id="ARBA00022540"/>
    </source>
</evidence>
<name>A0A8H3A5K7_9AGAM</name>
<comment type="subcellular location">
    <subcellularLocation>
        <location evidence="4 5">Cytoplasm</location>
    </subcellularLocation>
</comment>
<organism evidence="8 9">
    <name type="scientific">Rhizoctonia solani</name>
    <dbReference type="NCBI Taxonomy" id="456999"/>
    <lineage>
        <taxon>Eukaryota</taxon>
        <taxon>Fungi</taxon>
        <taxon>Dikarya</taxon>
        <taxon>Basidiomycota</taxon>
        <taxon>Agaricomycotina</taxon>
        <taxon>Agaricomycetes</taxon>
        <taxon>Cantharellales</taxon>
        <taxon>Ceratobasidiaceae</taxon>
        <taxon>Rhizoctonia</taxon>
    </lineage>
</organism>
<dbReference type="EMBL" id="CAJMWQ010000965">
    <property type="protein sequence ID" value="CAE6409941.1"/>
    <property type="molecule type" value="Genomic_DNA"/>
</dbReference>
<accession>A0A8H3A5K7</accession>
<dbReference type="GO" id="GO:0001732">
    <property type="term" value="P:formation of cytoplasmic translation initiation complex"/>
    <property type="evidence" value="ECO:0007669"/>
    <property type="project" value="UniProtKB-UniRule"/>
</dbReference>